<organism evidence="1 2">
    <name type="scientific">Sphingomonas arantia</name>
    <dbReference type="NCBI Taxonomy" id="1460676"/>
    <lineage>
        <taxon>Bacteria</taxon>
        <taxon>Pseudomonadati</taxon>
        <taxon>Pseudomonadota</taxon>
        <taxon>Alphaproteobacteria</taxon>
        <taxon>Sphingomonadales</taxon>
        <taxon>Sphingomonadaceae</taxon>
        <taxon>Sphingomonas</taxon>
    </lineage>
</organism>
<protein>
    <recommendedName>
        <fullName evidence="3">Spore coat protein U domain-containing protein</fullName>
    </recommendedName>
</protein>
<gene>
    <name evidence="1" type="ORF">ACFSGX_14955</name>
</gene>
<dbReference type="Proteomes" id="UP001597400">
    <property type="component" value="Unassembled WGS sequence"/>
</dbReference>
<name>A0ABW4U1B4_9SPHN</name>
<proteinExistence type="predicted"/>
<evidence type="ECO:0000313" key="1">
    <source>
        <dbReference type="EMBL" id="MFD1952071.1"/>
    </source>
</evidence>
<accession>A0ABW4U1B4</accession>
<reference evidence="2" key="1">
    <citation type="journal article" date="2019" name="Int. J. Syst. Evol. Microbiol.">
        <title>The Global Catalogue of Microorganisms (GCM) 10K type strain sequencing project: providing services to taxonomists for standard genome sequencing and annotation.</title>
        <authorList>
            <consortium name="The Broad Institute Genomics Platform"/>
            <consortium name="The Broad Institute Genome Sequencing Center for Infectious Disease"/>
            <person name="Wu L."/>
            <person name="Ma J."/>
        </authorList>
    </citation>
    <scope>NUCLEOTIDE SEQUENCE [LARGE SCALE GENOMIC DNA]</scope>
    <source>
        <strain evidence="2">CGMCC 1.12702</strain>
    </source>
</reference>
<evidence type="ECO:0008006" key="3">
    <source>
        <dbReference type="Google" id="ProtNLM"/>
    </source>
</evidence>
<sequence>MTLPHTVLACALLLIGLSWPGTGNAQQVRISRLSDYSFTITNVSQNISLSRNACISATSLSGRYGIRATGGGTAGAFTLAGPAAVLPYDVQWNDRADQTSGTALVPGVTRSGLTTNGLGLNLACALGNDSASLILTLRSGDLSRATAGAYSGTLTLLIAAE</sequence>
<evidence type="ECO:0000313" key="2">
    <source>
        <dbReference type="Proteomes" id="UP001597400"/>
    </source>
</evidence>
<dbReference type="EMBL" id="JBHUGS010000004">
    <property type="protein sequence ID" value="MFD1952071.1"/>
    <property type="molecule type" value="Genomic_DNA"/>
</dbReference>
<comment type="caution">
    <text evidence="1">The sequence shown here is derived from an EMBL/GenBank/DDBJ whole genome shotgun (WGS) entry which is preliminary data.</text>
</comment>
<keyword evidence="2" id="KW-1185">Reference proteome</keyword>
<dbReference type="RefSeq" id="WP_380931123.1">
    <property type="nucleotide sequence ID" value="NZ_JBHUGS010000004.1"/>
</dbReference>